<dbReference type="InterPro" id="IPR010562">
    <property type="entry name" value="Haemolymph_juvenile_hormone-bd"/>
</dbReference>
<evidence type="ECO:0000313" key="2">
    <source>
        <dbReference type="Proteomes" id="UP001642520"/>
    </source>
</evidence>
<dbReference type="Pfam" id="PF06585">
    <property type="entry name" value="JHBP"/>
    <property type="match status" value="1"/>
</dbReference>
<proteinExistence type="predicted"/>
<accession>A0ABP1NMH3</accession>
<dbReference type="EMBL" id="CAXAJV020001292">
    <property type="protein sequence ID" value="CAL7942132.1"/>
    <property type="molecule type" value="Genomic_DNA"/>
</dbReference>
<dbReference type="Proteomes" id="UP001642520">
    <property type="component" value="Unassembled WGS sequence"/>
</dbReference>
<dbReference type="PANTHER" id="PTHR11008:SF9">
    <property type="entry name" value="PROTEIN TAKEOUT-LIKE PROTEIN"/>
    <property type="match status" value="1"/>
</dbReference>
<evidence type="ECO:0000313" key="1">
    <source>
        <dbReference type="EMBL" id="CAL7942132.1"/>
    </source>
</evidence>
<dbReference type="Gene3D" id="3.15.10.30">
    <property type="entry name" value="Haemolymph juvenile hormone binding protein"/>
    <property type="match status" value="1"/>
</dbReference>
<name>A0ABP1NMH3_XYLVO</name>
<protein>
    <submittedName>
        <fullName evidence="1">Uncharacterized protein</fullName>
    </submittedName>
</protein>
<dbReference type="PANTHER" id="PTHR11008">
    <property type="entry name" value="PROTEIN TAKEOUT-LIKE PROTEIN"/>
    <property type="match status" value="1"/>
</dbReference>
<comment type="caution">
    <text evidence="1">The sequence shown here is derived from an EMBL/GenBank/DDBJ whole genome shotgun (WGS) entry which is preliminary data.</text>
</comment>
<dbReference type="InterPro" id="IPR038606">
    <property type="entry name" value="To_sf"/>
</dbReference>
<reference evidence="1 2" key="1">
    <citation type="submission" date="2024-08" db="EMBL/GenBank/DDBJ databases">
        <authorList>
            <person name="Will J Nash"/>
            <person name="Angela Man"/>
            <person name="Seanna McTaggart"/>
            <person name="Kendall Baker"/>
            <person name="Tom Barker"/>
            <person name="Leah Catchpole"/>
            <person name="Alex Durrant"/>
            <person name="Karim Gharbi"/>
            <person name="Naomi Irish"/>
            <person name="Gemy Kaithakottil"/>
            <person name="Debby Ku"/>
            <person name="Aaliyah Providence"/>
            <person name="Felix Shaw"/>
            <person name="David Swarbreck"/>
            <person name="Chris Watkins"/>
            <person name="Ann M. McCartney"/>
            <person name="Giulio Formenti"/>
            <person name="Alice Mouton"/>
            <person name="Noel Vella"/>
            <person name="Bjorn M von Reumont"/>
            <person name="Adriana Vella"/>
            <person name="Wilfried Haerty"/>
        </authorList>
    </citation>
    <scope>NUCLEOTIDE SEQUENCE [LARGE SCALE GENOMIC DNA]</scope>
</reference>
<keyword evidence="2" id="KW-1185">Reference proteome</keyword>
<organism evidence="1 2">
    <name type="scientific">Xylocopa violacea</name>
    <name type="common">Violet carpenter bee</name>
    <name type="synonym">Apis violacea</name>
    <dbReference type="NCBI Taxonomy" id="135666"/>
    <lineage>
        <taxon>Eukaryota</taxon>
        <taxon>Metazoa</taxon>
        <taxon>Ecdysozoa</taxon>
        <taxon>Arthropoda</taxon>
        <taxon>Hexapoda</taxon>
        <taxon>Insecta</taxon>
        <taxon>Pterygota</taxon>
        <taxon>Neoptera</taxon>
        <taxon>Endopterygota</taxon>
        <taxon>Hymenoptera</taxon>
        <taxon>Apocrita</taxon>
        <taxon>Aculeata</taxon>
        <taxon>Apoidea</taxon>
        <taxon>Anthophila</taxon>
        <taxon>Apidae</taxon>
        <taxon>Xylocopa</taxon>
        <taxon>Xylocopa</taxon>
    </lineage>
</organism>
<gene>
    <name evidence="1" type="ORF">XYLVIOL_LOCUS5391</name>
</gene>
<dbReference type="SMART" id="SM00700">
    <property type="entry name" value="JHBP"/>
    <property type="match status" value="1"/>
</dbReference>
<sequence length="323" mass="36164">MMMQPQTVQRGVLIAMIAIRMISSQPQDNFPTILGGIETVANTATNILTGIMQRHKILIHRMTDTASDIITSAVEKPRNLLINATRATTGYIDSAASKGLEFKLRRFLENFRSRMPYGIPELGIPPMEPLYLEEVDITIDNSEIGNLSIILQNLTLHNLSTFVVNKAKLSLIGPTIAANVTIPQIQTEGFYNISGILGHSIPLHGTGPFKANINDFQLYVNTMLGFYRGVYLKTFDLDFSLKSINVKLDNFMEDDDLGRVMNKVFQELLPMVLDTIKPEILPGIKSYIGNRVNETIHHLTMRDIISVLLGTNEIREFTHILVP</sequence>